<dbReference type="EMBL" id="NCVQ01000009">
    <property type="protein sequence ID" value="PWZ10759.1"/>
    <property type="molecule type" value="Genomic_DNA"/>
</dbReference>
<dbReference type="AlphaFoldDB" id="A0A3L6DQR0"/>
<protein>
    <submittedName>
        <fullName evidence="1">Uncharacterized protein</fullName>
    </submittedName>
</protein>
<organism evidence="1">
    <name type="scientific">Zea mays</name>
    <name type="common">Maize</name>
    <dbReference type="NCBI Taxonomy" id="4577"/>
    <lineage>
        <taxon>Eukaryota</taxon>
        <taxon>Viridiplantae</taxon>
        <taxon>Streptophyta</taxon>
        <taxon>Embryophyta</taxon>
        <taxon>Tracheophyta</taxon>
        <taxon>Spermatophyta</taxon>
        <taxon>Magnoliopsida</taxon>
        <taxon>Liliopsida</taxon>
        <taxon>Poales</taxon>
        <taxon>Poaceae</taxon>
        <taxon>PACMAD clade</taxon>
        <taxon>Panicoideae</taxon>
        <taxon>Andropogonodae</taxon>
        <taxon>Andropogoneae</taxon>
        <taxon>Tripsacinae</taxon>
        <taxon>Zea</taxon>
    </lineage>
</organism>
<proteinExistence type="predicted"/>
<dbReference type="Proteomes" id="UP000251960">
    <property type="component" value="Chromosome 8"/>
</dbReference>
<reference evidence="1" key="1">
    <citation type="journal article" date="2018" name="Nat. Genet.">
        <title>Extensive intraspecific gene order and gene structural variations between Mo17 and other maize genomes.</title>
        <authorList>
            <person name="Sun S."/>
            <person name="Zhou Y."/>
            <person name="Chen J."/>
            <person name="Shi J."/>
            <person name="Zhao H."/>
            <person name="Zhao H."/>
            <person name="Song W."/>
            <person name="Zhang M."/>
            <person name="Cui Y."/>
            <person name="Dong X."/>
            <person name="Liu H."/>
            <person name="Ma X."/>
            <person name="Jiao Y."/>
            <person name="Wang B."/>
            <person name="Wei X."/>
            <person name="Stein J.C."/>
            <person name="Glaubitz J.C."/>
            <person name="Lu F."/>
            <person name="Yu G."/>
            <person name="Liang C."/>
            <person name="Fengler K."/>
            <person name="Li B."/>
            <person name="Rafalski A."/>
            <person name="Schnable P.S."/>
            <person name="Ware D.H."/>
            <person name="Buckler E.S."/>
            <person name="Lai J."/>
        </authorList>
    </citation>
    <scope>NUCLEOTIDE SEQUENCE [LARGE SCALE GENOMIC DNA]</scope>
    <source>
        <tissue evidence="1">Seedling</tissue>
    </source>
</reference>
<accession>A0A3L6DQR0</accession>
<evidence type="ECO:0000313" key="1">
    <source>
        <dbReference type="EMBL" id="PWZ10759.1"/>
    </source>
</evidence>
<comment type="caution">
    <text evidence="1">The sequence shown here is derived from an EMBL/GenBank/DDBJ whole genome shotgun (WGS) entry which is preliminary data.</text>
</comment>
<sequence>MPKNCLIPASRVFKYRITQLEILSIPDCPVLLAVVLISGTINLRQFLLEQEEEGANGQMMIARCLALQNSLLIS</sequence>
<name>A0A3L6DQR0_MAIZE</name>
<gene>
    <name evidence="1" type="ORF">Zm00014a_026321</name>
</gene>